<accession>A0ABR7V7B7</accession>
<dbReference type="Pfam" id="PF19867">
    <property type="entry name" value="DUF6340"/>
    <property type="match status" value="1"/>
</dbReference>
<dbReference type="RefSeq" id="WP_188312711.1">
    <property type="nucleotide sequence ID" value="NZ_JABTCG010000001.1"/>
</dbReference>
<dbReference type="Proteomes" id="UP000598350">
    <property type="component" value="Unassembled WGS sequence"/>
</dbReference>
<gene>
    <name evidence="1" type="ORF">HPE63_02855</name>
</gene>
<evidence type="ECO:0000313" key="2">
    <source>
        <dbReference type="Proteomes" id="UP000598350"/>
    </source>
</evidence>
<organism evidence="1 2">
    <name type="scientific">Maribacter arenosus</name>
    <dbReference type="NCBI Taxonomy" id="1854708"/>
    <lineage>
        <taxon>Bacteria</taxon>
        <taxon>Pseudomonadati</taxon>
        <taxon>Bacteroidota</taxon>
        <taxon>Flavobacteriia</taxon>
        <taxon>Flavobacteriales</taxon>
        <taxon>Flavobacteriaceae</taxon>
        <taxon>Maribacter</taxon>
    </lineage>
</organism>
<name>A0ABR7V7B7_9FLAO</name>
<evidence type="ECO:0000313" key="1">
    <source>
        <dbReference type="EMBL" id="MBD0849595.1"/>
    </source>
</evidence>
<protein>
    <recommendedName>
        <fullName evidence="3">Tetratricopeptide repeat-containing protein</fullName>
    </recommendedName>
</protein>
<dbReference type="InterPro" id="IPR045921">
    <property type="entry name" value="DUF6340"/>
</dbReference>
<comment type="caution">
    <text evidence="1">The sequence shown here is derived from an EMBL/GenBank/DDBJ whole genome shotgun (WGS) entry which is preliminary data.</text>
</comment>
<keyword evidence="2" id="KW-1185">Reference proteome</keyword>
<proteinExistence type="predicted"/>
<evidence type="ECO:0008006" key="3">
    <source>
        <dbReference type="Google" id="ProtNLM"/>
    </source>
</evidence>
<dbReference type="PROSITE" id="PS51257">
    <property type="entry name" value="PROKAR_LIPOPROTEIN"/>
    <property type="match status" value="1"/>
</dbReference>
<reference evidence="1 2" key="1">
    <citation type="submission" date="2020-05" db="EMBL/GenBank/DDBJ databases">
        <title>The draft genome sequence of Maribacter arenosus CAU 1321.</title>
        <authorList>
            <person name="Mu L."/>
        </authorList>
    </citation>
    <scope>NUCLEOTIDE SEQUENCE [LARGE SCALE GENOMIC DNA]</scope>
    <source>
        <strain evidence="1 2">CAU 1321</strain>
    </source>
</reference>
<dbReference type="EMBL" id="JABTCG010000001">
    <property type="protein sequence ID" value="MBD0849595.1"/>
    <property type="molecule type" value="Genomic_DNA"/>
</dbReference>
<sequence length="361" mass="40687">MFKKYPAIITLLLGILLSLMGCSATKPHTLSAMKPASVDLSTTMTKIGVINECNTTAKSSYLTRIEQLLSAKDQQLQKDGIDAAIKGLFNELVKDQRFDTVQLIETKINNSMGLGDLADNIAWDAIKEICDAHGVDAIFSLAYYEADTQVSVKKKTIEEQNMLRQRVKIPGNEITLETLIENGWRIYDPYNQKVIDELVFNDQITSKGRGIDPMDAFYDINDRREAVLDQSKHSGSAYGLRILPQAHEVVREYHVRGSEKFVEAKQLAAEGNWQAAAILWEQETTNEEVKIKAKACYNMAFYNEMNGNFDLAIEWAEKAANLVDNKMSSTYLNALKERMSQNQIVREQLERSNLSASVELE</sequence>
<dbReference type="SUPFAM" id="SSF81901">
    <property type="entry name" value="HCP-like"/>
    <property type="match status" value="1"/>
</dbReference>